<evidence type="ECO:0000256" key="1">
    <source>
        <dbReference type="SAM" id="MobiDB-lite"/>
    </source>
</evidence>
<evidence type="ECO:0008006" key="6">
    <source>
        <dbReference type="Google" id="ProtNLM"/>
    </source>
</evidence>
<feature type="compositionally biased region" description="Low complexity" evidence="1">
    <location>
        <begin position="346"/>
        <end position="363"/>
    </location>
</feature>
<keyword evidence="5" id="KW-1185">Reference proteome</keyword>
<feature type="compositionally biased region" description="Polar residues" evidence="1">
    <location>
        <begin position="379"/>
        <end position="397"/>
    </location>
</feature>
<comment type="caution">
    <text evidence="4">The sequence shown here is derived from an EMBL/GenBank/DDBJ whole genome shotgun (WGS) entry which is preliminary data.</text>
</comment>
<gene>
    <name evidence="4" type="ORF">DPMN_079927</name>
</gene>
<dbReference type="Proteomes" id="UP000828390">
    <property type="component" value="Unassembled WGS sequence"/>
</dbReference>
<feature type="compositionally biased region" description="Low complexity" evidence="1">
    <location>
        <begin position="598"/>
        <end position="608"/>
    </location>
</feature>
<evidence type="ECO:0000313" key="4">
    <source>
        <dbReference type="EMBL" id="KAH3704866.1"/>
    </source>
</evidence>
<evidence type="ECO:0000256" key="3">
    <source>
        <dbReference type="SAM" id="SignalP"/>
    </source>
</evidence>
<dbReference type="EMBL" id="JAIWYP010000015">
    <property type="protein sequence ID" value="KAH3704866.1"/>
    <property type="molecule type" value="Genomic_DNA"/>
</dbReference>
<feature type="region of interest" description="Disordered" evidence="1">
    <location>
        <begin position="518"/>
        <end position="548"/>
    </location>
</feature>
<name>A0A9D4BRJ5_DREPO</name>
<reference evidence="4" key="2">
    <citation type="submission" date="2020-11" db="EMBL/GenBank/DDBJ databases">
        <authorList>
            <person name="McCartney M.A."/>
            <person name="Auch B."/>
            <person name="Kono T."/>
            <person name="Mallez S."/>
            <person name="Becker A."/>
            <person name="Gohl D.M."/>
            <person name="Silverstein K.A.T."/>
            <person name="Koren S."/>
            <person name="Bechman K.B."/>
            <person name="Herman A."/>
            <person name="Abrahante J.E."/>
            <person name="Garbe J."/>
        </authorList>
    </citation>
    <scope>NUCLEOTIDE SEQUENCE</scope>
    <source>
        <strain evidence="4">Duluth1</strain>
        <tissue evidence="4">Whole animal</tissue>
    </source>
</reference>
<feature type="region of interest" description="Disordered" evidence="1">
    <location>
        <begin position="590"/>
        <end position="611"/>
    </location>
</feature>
<feature type="chain" id="PRO_5038360152" description="C-type lectin domain-containing protein" evidence="3">
    <location>
        <begin position="19"/>
        <end position="688"/>
    </location>
</feature>
<protein>
    <recommendedName>
        <fullName evidence="6">C-type lectin domain-containing protein</fullName>
    </recommendedName>
</protein>
<keyword evidence="2" id="KW-1133">Transmembrane helix</keyword>
<dbReference type="AlphaFoldDB" id="A0A9D4BRJ5"/>
<keyword evidence="3" id="KW-0732">Signal</keyword>
<sequence length="688" mass="76470">MLTELTIALSIFIRSVCCVRTNVTDLVTQSVNVTDLVTQSDAEERCTAFGGLASFEYFSPPPGTSQPWQLQPENVVPQSLNKSLTKLNISENESVWVSGRTNYSGFIAWHICLSSINQDFLVNISVPNSNIYNCSETCKNKTSFFGIKLNECYCVRNIDSRVCTDDDFATGIHIYEIFNDTFTEKQSFQCVQVMYNTNVKYKTSKCSANFQALCTSWRKANEQLICTDQNTTKPVCVYNDSMNWFKNREWCFSHNGKLFPYLYDSTTNFTKPDTWYSLGKFRSFKPVKNAQHNDICLSVTRIGKSYWLEPDQCTETHRYLCNNVSNGDELKTNTTVGTSAKLHQHSTSNTSLTTLNSDTPTTSGFITTSHLGTSAPMPEQSTDTTRFSKLQSTEKNATSTQKSSDISSTSISTLTLSETPKLSTSITHDDKGTFLTSEKARNTASTHAFADISITKLFTSFEERPTTIGINGTQNRTTENNNFVAIVVGAVVGTVCLVVVILVVTCIVCRTRKSPQKSSQTLSKNTFSQETSNINDRPSFYQPSKTTSSPFAMLQETEQNLNVTLHYEEVSLSSFMPDSEKVKTAENIYDHTNTGPASSKSGLKSSKSLEGDVPARVYDRLGNLKRSDYDTTRINPSNNPSVTIVSSADEDTVNTGGCNAYDTLGKKMRLEAVDNGNTYNKLSEINKK</sequence>
<feature type="transmembrane region" description="Helical" evidence="2">
    <location>
        <begin position="483"/>
        <end position="509"/>
    </location>
</feature>
<organism evidence="4 5">
    <name type="scientific">Dreissena polymorpha</name>
    <name type="common">Zebra mussel</name>
    <name type="synonym">Mytilus polymorpha</name>
    <dbReference type="NCBI Taxonomy" id="45954"/>
    <lineage>
        <taxon>Eukaryota</taxon>
        <taxon>Metazoa</taxon>
        <taxon>Spiralia</taxon>
        <taxon>Lophotrochozoa</taxon>
        <taxon>Mollusca</taxon>
        <taxon>Bivalvia</taxon>
        <taxon>Autobranchia</taxon>
        <taxon>Heteroconchia</taxon>
        <taxon>Euheterodonta</taxon>
        <taxon>Imparidentia</taxon>
        <taxon>Neoheterodontei</taxon>
        <taxon>Myida</taxon>
        <taxon>Dreissenoidea</taxon>
        <taxon>Dreissenidae</taxon>
        <taxon>Dreissena</taxon>
    </lineage>
</organism>
<accession>A0A9D4BRJ5</accession>
<evidence type="ECO:0000313" key="5">
    <source>
        <dbReference type="Proteomes" id="UP000828390"/>
    </source>
</evidence>
<feature type="region of interest" description="Disordered" evidence="1">
    <location>
        <begin position="339"/>
        <end position="404"/>
    </location>
</feature>
<feature type="signal peptide" evidence="3">
    <location>
        <begin position="1"/>
        <end position="18"/>
    </location>
</feature>
<proteinExistence type="predicted"/>
<reference evidence="4" key="1">
    <citation type="journal article" date="2019" name="bioRxiv">
        <title>The Genome of the Zebra Mussel, Dreissena polymorpha: A Resource for Invasive Species Research.</title>
        <authorList>
            <person name="McCartney M.A."/>
            <person name="Auch B."/>
            <person name="Kono T."/>
            <person name="Mallez S."/>
            <person name="Zhang Y."/>
            <person name="Obille A."/>
            <person name="Becker A."/>
            <person name="Abrahante J.E."/>
            <person name="Garbe J."/>
            <person name="Badalamenti J.P."/>
            <person name="Herman A."/>
            <person name="Mangelson H."/>
            <person name="Liachko I."/>
            <person name="Sullivan S."/>
            <person name="Sone E.D."/>
            <person name="Koren S."/>
            <person name="Silverstein K.A.T."/>
            <person name="Beckman K.B."/>
            <person name="Gohl D.M."/>
        </authorList>
    </citation>
    <scope>NUCLEOTIDE SEQUENCE</scope>
    <source>
        <strain evidence="4">Duluth1</strain>
        <tissue evidence="4">Whole animal</tissue>
    </source>
</reference>
<keyword evidence="2" id="KW-0472">Membrane</keyword>
<keyword evidence="2" id="KW-0812">Transmembrane</keyword>
<evidence type="ECO:0000256" key="2">
    <source>
        <dbReference type="SAM" id="Phobius"/>
    </source>
</evidence>